<comment type="caution">
    <text evidence="1">The sequence shown here is derived from an EMBL/GenBank/DDBJ whole genome shotgun (WGS) entry which is preliminary data.</text>
</comment>
<reference evidence="1 2" key="1">
    <citation type="submission" date="2019-07" db="EMBL/GenBank/DDBJ databases">
        <title>Genomic Encyclopedia of Archaeal and Bacterial Type Strains, Phase II (KMG-II): from individual species to whole genera.</title>
        <authorList>
            <person name="Goeker M."/>
        </authorList>
    </citation>
    <scope>NUCLEOTIDE SEQUENCE [LARGE SCALE GENOMIC DNA]</scope>
    <source>
        <strain evidence="1 2">DSM 21935</strain>
    </source>
</reference>
<dbReference type="Proteomes" id="UP000324595">
    <property type="component" value="Unassembled WGS sequence"/>
</dbReference>
<gene>
    <name evidence="1" type="ORF">LX73_2302</name>
</gene>
<dbReference type="EMBL" id="VNHY01000004">
    <property type="protein sequence ID" value="TYP92056.1"/>
    <property type="molecule type" value="Genomic_DNA"/>
</dbReference>
<sequence>MDQIKTIAKAINKAKKEIEPALDYLIEHENDPESTDKIS</sequence>
<name>A0A5D3YF66_9BACT</name>
<keyword evidence="2" id="KW-1185">Reference proteome</keyword>
<accession>A0A5D3YF66</accession>
<dbReference type="AlphaFoldDB" id="A0A5D3YF66"/>
<protein>
    <submittedName>
        <fullName evidence="1">Uncharacterized protein</fullName>
    </submittedName>
</protein>
<evidence type="ECO:0000313" key="2">
    <source>
        <dbReference type="Proteomes" id="UP000324595"/>
    </source>
</evidence>
<proteinExistence type="predicted"/>
<organism evidence="1 2">
    <name type="scientific">Fodinibius salinus</name>
    <dbReference type="NCBI Taxonomy" id="860790"/>
    <lineage>
        <taxon>Bacteria</taxon>
        <taxon>Pseudomonadati</taxon>
        <taxon>Balneolota</taxon>
        <taxon>Balneolia</taxon>
        <taxon>Balneolales</taxon>
        <taxon>Balneolaceae</taxon>
        <taxon>Fodinibius</taxon>
    </lineage>
</organism>
<evidence type="ECO:0000313" key="1">
    <source>
        <dbReference type="EMBL" id="TYP92056.1"/>
    </source>
</evidence>